<dbReference type="Proteomes" id="UP000294847">
    <property type="component" value="Chromosome 1"/>
</dbReference>
<sequence>MKSFGILSTFVFTAAAAPLAPRQEAIQTTNFSAATVQGGPGASITFDVAFPSGPSTSCSYSDDTSGAALPDVSPYLACADDRVSWQFRRIVSRPGSDGFYLLVVRYSDGPHSRAGSREWQAAEFPVVVGGDGVQETVYSGPADFPLANA</sequence>
<organism evidence="2 3">
    <name type="scientific">Pyricularia oryzae</name>
    <name type="common">Rice blast fungus</name>
    <name type="synonym">Magnaporthe oryzae</name>
    <dbReference type="NCBI Taxonomy" id="318829"/>
    <lineage>
        <taxon>Eukaryota</taxon>
        <taxon>Fungi</taxon>
        <taxon>Dikarya</taxon>
        <taxon>Ascomycota</taxon>
        <taxon>Pezizomycotina</taxon>
        <taxon>Sordariomycetes</taxon>
        <taxon>Sordariomycetidae</taxon>
        <taxon>Magnaporthales</taxon>
        <taxon>Pyriculariaceae</taxon>
        <taxon>Pyricularia</taxon>
    </lineage>
</organism>
<evidence type="ECO:0000313" key="2">
    <source>
        <dbReference type="EMBL" id="QBZ53387.1"/>
    </source>
</evidence>
<keyword evidence="1" id="KW-0732">Signal</keyword>
<evidence type="ECO:0008006" key="4">
    <source>
        <dbReference type="Google" id="ProtNLM"/>
    </source>
</evidence>
<dbReference type="EMBL" id="CP034204">
    <property type="protein sequence ID" value="QBZ53387.1"/>
    <property type="molecule type" value="Genomic_DNA"/>
</dbReference>
<protein>
    <recommendedName>
        <fullName evidence="4">AA1-like domain-containing protein</fullName>
    </recommendedName>
</protein>
<feature type="signal peptide" evidence="1">
    <location>
        <begin position="1"/>
        <end position="16"/>
    </location>
</feature>
<evidence type="ECO:0000256" key="1">
    <source>
        <dbReference type="SAM" id="SignalP"/>
    </source>
</evidence>
<reference evidence="2 3" key="1">
    <citation type="journal article" date="2019" name="Mol. Biol. Evol.">
        <title>Blast fungal genomes show frequent chromosomal changes, gene gains and losses, and effector gene turnover.</title>
        <authorList>
            <person name="Gomez Luciano L.B."/>
            <person name="Jason Tsai I."/>
            <person name="Chuma I."/>
            <person name="Tosa Y."/>
            <person name="Chen Y.H."/>
            <person name="Li J.Y."/>
            <person name="Li M.Y."/>
            <person name="Jade Lu M.Y."/>
            <person name="Nakayashiki H."/>
            <person name="Li W.H."/>
        </authorList>
    </citation>
    <scope>NUCLEOTIDE SEQUENCE [LARGE SCALE GENOMIC DNA]</scope>
    <source>
        <strain evidence="2">MZ5-1-6</strain>
    </source>
</reference>
<feature type="chain" id="PRO_5020542189" description="AA1-like domain-containing protein" evidence="1">
    <location>
        <begin position="17"/>
        <end position="149"/>
    </location>
</feature>
<gene>
    <name evidence="2" type="ORF">PoMZ_09065</name>
</gene>
<accession>A0A4P7MSY6</accession>
<evidence type="ECO:0000313" key="3">
    <source>
        <dbReference type="Proteomes" id="UP000294847"/>
    </source>
</evidence>
<proteinExistence type="predicted"/>
<dbReference type="AlphaFoldDB" id="A0A4P7MSY6"/>
<name>A0A4P7MSY6_PYROR</name>